<reference evidence="1 2" key="1">
    <citation type="journal article" date="2013" name="Stand. Genomic Sci.">
        <title>Genomic Encyclopedia of Type Strains, Phase I: The one thousand microbial genomes (KMG-I) project.</title>
        <authorList>
            <person name="Kyrpides N.C."/>
            <person name="Woyke T."/>
            <person name="Eisen J.A."/>
            <person name="Garrity G."/>
            <person name="Lilburn T.G."/>
            <person name="Beck B.J."/>
            <person name="Whitman W.B."/>
            <person name="Hugenholtz P."/>
            <person name="Klenk H.P."/>
        </authorList>
    </citation>
    <scope>NUCLEOTIDE SEQUENCE [LARGE SCALE GENOMIC DNA]</scope>
    <source>
        <strain evidence="1 2">DSM 45044</strain>
    </source>
</reference>
<dbReference type="AlphaFoldDB" id="A0A562VCS1"/>
<dbReference type="SUPFAM" id="SSF46689">
    <property type="entry name" value="Homeodomain-like"/>
    <property type="match status" value="1"/>
</dbReference>
<dbReference type="EMBL" id="VLLL01000005">
    <property type="protein sequence ID" value="TWJ15693.1"/>
    <property type="molecule type" value="Genomic_DNA"/>
</dbReference>
<dbReference type="InterPro" id="IPR027434">
    <property type="entry name" value="Homing_endonucl"/>
</dbReference>
<dbReference type="Proteomes" id="UP000321617">
    <property type="component" value="Unassembled WGS sequence"/>
</dbReference>
<dbReference type="RefSeq" id="WP_147134807.1">
    <property type="nucleotide sequence ID" value="NZ_BAABIJ010000001.1"/>
</dbReference>
<protein>
    <recommendedName>
        <fullName evidence="3">DOD-type homing endonuclease domain-containing protein</fullName>
    </recommendedName>
</protein>
<dbReference type="OrthoDB" id="3366805at2"/>
<evidence type="ECO:0008006" key="3">
    <source>
        <dbReference type="Google" id="ProtNLM"/>
    </source>
</evidence>
<evidence type="ECO:0000313" key="2">
    <source>
        <dbReference type="Proteomes" id="UP000321617"/>
    </source>
</evidence>
<dbReference type="Gene3D" id="3.10.28.10">
    <property type="entry name" value="Homing endonucleases"/>
    <property type="match status" value="1"/>
</dbReference>
<evidence type="ECO:0000313" key="1">
    <source>
        <dbReference type="EMBL" id="TWJ15693.1"/>
    </source>
</evidence>
<dbReference type="InterPro" id="IPR009057">
    <property type="entry name" value="Homeodomain-like_sf"/>
</dbReference>
<name>A0A562VCS1_9ACTN</name>
<organism evidence="1 2">
    <name type="scientific">Stackebrandtia albiflava</name>
    <dbReference type="NCBI Taxonomy" id="406432"/>
    <lineage>
        <taxon>Bacteria</taxon>
        <taxon>Bacillati</taxon>
        <taxon>Actinomycetota</taxon>
        <taxon>Actinomycetes</taxon>
        <taxon>Glycomycetales</taxon>
        <taxon>Glycomycetaceae</taxon>
        <taxon>Stackebrandtia</taxon>
    </lineage>
</organism>
<sequence>MASHSAQRVQCRRLSSDGFTNREIAKQMGVPYGTVGYWLHLDRAAGLLAPLSHHTMPECPRCLSTPTIPADAATYCYLLGQYLGDGHIVVTDRNTVLRIYCTSSHVGIIDECRSAILRTLGRSVHLAPKRGCTAVCAYHRHWTCLFPQHGPGMKHTRRIVLADWQEELVATHPRPFLRGLIHADGCRSVNRVTRGEKVYEYPRYFFANESSDILRLCGETLDRVGAAWRFNRRNSISVATREAVALLDEFIGPKK</sequence>
<proteinExistence type="predicted"/>
<gene>
    <name evidence="1" type="ORF">LX16_1405</name>
</gene>
<comment type="caution">
    <text evidence="1">The sequence shown here is derived from an EMBL/GenBank/DDBJ whole genome shotgun (WGS) entry which is preliminary data.</text>
</comment>
<accession>A0A562VCS1</accession>
<keyword evidence="2" id="KW-1185">Reference proteome</keyword>